<dbReference type="STRING" id="1304284.L21TH_1761"/>
<dbReference type="Proteomes" id="UP000013378">
    <property type="component" value="Unassembled WGS sequence"/>
</dbReference>
<evidence type="ECO:0000313" key="1">
    <source>
        <dbReference type="EMBL" id="EOD00185.1"/>
    </source>
</evidence>
<keyword evidence="2" id="KW-1185">Reference proteome</keyword>
<dbReference type="RefSeq" id="WP_006314392.1">
    <property type="nucleotide sequence ID" value="NZ_ARZA01000202.1"/>
</dbReference>
<gene>
    <name evidence="1" type="ORF">L21TH_1761</name>
</gene>
<protein>
    <submittedName>
        <fullName evidence="1">Uncharacterized protein</fullName>
    </submittedName>
</protein>
<comment type="caution">
    <text evidence="1">The sequence shown here is derived from an EMBL/GenBank/DDBJ whole genome shotgun (WGS) entry which is preliminary data.</text>
</comment>
<dbReference type="OrthoDB" id="1951369at2"/>
<organism evidence="1 2">
    <name type="scientific">Caldisalinibacter kiritimatiensis</name>
    <dbReference type="NCBI Taxonomy" id="1304284"/>
    <lineage>
        <taxon>Bacteria</taxon>
        <taxon>Bacillati</taxon>
        <taxon>Bacillota</taxon>
        <taxon>Tissierellia</taxon>
        <taxon>Tissierellales</taxon>
        <taxon>Thermohalobacteraceae</taxon>
        <taxon>Caldisalinibacter</taxon>
    </lineage>
</organism>
<dbReference type="AlphaFoldDB" id="R1CD13"/>
<name>R1CD13_9FIRM</name>
<reference evidence="1 2" key="1">
    <citation type="journal article" date="2015" name="Geomicrobiol. J.">
        <title>Caldisalinibacter kiritimatiensis gen. nov., sp. nov., a moderately thermohalophilic thiosulfate-reducing bacterium from a hypersaline microbial mat.</title>
        <authorList>
            <person name="Ben Hania W."/>
            <person name="Joseph M."/>
            <person name="Fiebig A."/>
            <person name="Bunk B."/>
            <person name="Klenk H.-P."/>
            <person name="Fardeau M.-L."/>
            <person name="Spring S."/>
        </authorList>
    </citation>
    <scope>NUCLEOTIDE SEQUENCE [LARGE SCALE GENOMIC DNA]</scope>
    <source>
        <strain evidence="1 2">L21-TH-D2</strain>
    </source>
</reference>
<sequence>MLKKLFIGMLTIVVISTYSTVGYSIDGEDVEELHKDKIDVQVKTEEKELEIISPENELATSEKILLLSGKAEEGSEIIVEVYSLQEPKQVNFSLNGEESDNTEEVKEKYVIQYSKSFKVGELGYFAEELELKEGKNKIAIYLMEDNEPKSIVIRYVTVTNVDDAKKQLEEIDNMNLLETLKKLIDYNNETDTSE</sequence>
<proteinExistence type="predicted"/>
<dbReference type="eggNOG" id="ENOG5033CH3">
    <property type="taxonomic scope" value="Bacteria"/>
</dbReference>
<evidence type="ECO:0000313" key="2">
    <source>
        <dbReference type="Proteomes" id="UP000013378"/>
    </source>
</evidence>
<dbReference type="EMBL" id="ARZA01000202">
    <property type="protein sequence ID" value="EOD00185.1"/>
    <property type="molecule type" value="Genomic_DNA"/>
</dbReference>
<accession>R1CD13</accession>